<evidence type="ECO:0000313" key="7">
    <source>
        <dbReference type="Proteomes" id="UP000054558"/>
    </source>
</evidence>
<dbReference type="SUPFAM" id="SSF50729">
    <property type="entry name" value="PH domain-like"/>
    <property type="match status" value="1"/>
</dbReference>
<feature type="compositionally biased region" description="Basic and acidic residues" evidence="4">
    <location>
        <begin position="282"/>
        <end position="303"/>
    </location>
</feature>
<dbReference type="PANTHER" id="PTHR23180:SF160">
    <property type="entry name" value="ADP-RIBOSYLATION FACTOR GTPASE-ACTIVATING PROTEIN EFFECTOR PROTEIN 1"/>
    <property type="match status" value="1"/>
</dbReference>
<organism evidence="6 7">
    <name type="scientific">Klebsormidium nitens</name>
    <name type="common">Green alga</name>
    <name type="synonym">Ulothrix nitens</name>
    <dbReference type="NCBI Taxonomy" id="105231"/>
    <lineage>
        <taxon>Eukaryota</taxon>
        <taxon>Viridiplantae</taxon>
        <taxon>Streptophyta</taxon>
        <taxon>Klebsormidiophyceae</taxon>
        <taxon>Klebsormidiales</taxon>
        <taxon>Klebsormidiaceae</taxon>
        <taxon>Klebsormidium</taxon>
    </lineage>
</organism>
<reference evidence="6 7" key="1">
    <citation type="journal article" date="2014" name="Nat. Commun.">
        <title>Klebsormidium flaccidum genome reveals primary factors for plant terrestrial adaptation.</title>
        <authorList>
            <person name="Hori K."/>
            <person name="Maruyama F."/>
            <person name="Fujisawa T."/>
            <person name="Togashi T."/>
            <person name="Yamamoto N."/>
            <person name="Seo M."/>
            <person name="Sato S."/>
            <person name="Yamada T."/>
            <person name="Mori H."/>
            <person name="Tajima N."/>
            <person name="Moriyama T."/>
            <person name="Ikeuchi M."/>
            <person name="Watanabe M."/>
            <person name="Wada H."/>
            <person name="Kobayashi K."/>
            <person name="Saito M."/>
            <person name="Masuda T."/>
            <person name="Sasaki-Sekimoto Y."/>
            <person name="Mashiguchi K."/>
            <person name="Awai K."/>
            <person name="Shimojima M."/>
            <person name="Masuda S."/>
            <person name="Iwai M."/>
            <person name="Nobusawa T."/>
            <person name="Narise T."/>
            <person name="Kondo S."/>
            <person name="Saito H."/>
            <person name="Sato R."/>
            <person name="Murakawa M."/>
            <person name="Ihara Y."/>
            <person name="Oshima-Yamada Y."/>
            <person name="Ohtaka K."/>
            <person name="Satoh M."/>
            <person name="Sonobe K."/>
            <person name="Ishii M."/>
            <person name="Ohtani R."/>
            <person name="Kanamori-Sato M."/>
            <person name="Honoki R."/>
            <person name="Miyazaki D."/>
            <person name="Mochizuki H."/>
            <person name="Umetsu J."/>
            <person name="Higashi K."/>
            <person name="Shibata D."/>
            <person name="Kamiya Y."/>
            <person name="Sato N."/>
            <person name="Nakamura Y."/>
            <person name="Tabata S."/>
            <person name="Ida S."/>
            <person name="Kurokawa K."/>
            <person name="Ohta H."/>
        </authorList>
    </citation>
    <scope>NUCLEOTIDE SEQUENCE [LARGE SCALE GENOMIC DNA]</scope>
    <source>
        <strain evidence="6 7">NIES-2285</strain>
    </source>
</reference>
<dbReference type="InterPro" id="IPR001849">
    <property type="entry name" value="PH_domain"/>
</dbReference>
<evidence type="ECO:0000256" key="2">
    <source>
        <dbReference type="ARBA" id="ARBA00022833"/>
    </source>
</evidence>
<dbReference type="EMBL" id="DF237571">
    <property type="protein sequence ID" value="GAQ90286.1"/>
    <property type="molecule type" value="Genomic_DNA"/>
</dbReference>
<evidence type="ECO:0000256" key="4">
    <source>
        <dbReference type="SAM" id="MobiDB-lite"/>
    </source>
</evidence>
<feature type="compositionally biased region" description="Polar residues" evidence="4">
    <location>
        <begin position="133"/>
        <end position="155"/>
    </location>
</feature>
<feature type="domain" description="PH" evidence="5">
    <location>
        <begin position="1"/>
        <end position="98"/>
    </location>
</feature>
<keyword evidence="1" id="KW-0479">Metal-binding</keyword>
<feature type="region of interest" description="Disordered" evidence="4">
    <location>
        <begin position="387"/>
        <end position="446"/>
    </location>
</feature>
<feature type="compositionally biased region" description="Polar residues" evidence="4">
    <location>
        <begin position="310"/>
        <end position="320"/>
    </location>
</feature>
<evidence type="ECO:0000313" key="6">
    <source>
        <dbReference type="EMBL" id="GAQ90286.1"/>
    </source>
</evidence>
<keyword evidence="2" id="KW-0862">Zinc</keyword>
<dbReference type="PROSITE" id="PS50003">
    <property type="entry name" value="PH_DOMAIN"/>
    <property type="match status" value="1"/>
</dbReference>
<dbReference type="GO" id="GO:0005096">
    <property type="term" value="F:GTPase activator activity"/>
    <property type="evidence" value="ECO:0007669"/>
    <property type="project" value="InterPro"/>
</dbReference>
<keyword evidence="7" id="KW-1185">Reference proteome</keyword>
<feature type="coiled-coil region" evidence="3">
    <location>
        <begin position="483"/>
        <end position="602"/>
    </location>
</feature>
<dbReference type="PANTHER" id="PTHR23180">
    <property type="entry name" value="CENTAURIN/ARF"/>
    <property type="match status" value="1"/>
</dbReference>
<dbReference type="Gene3D" id="2.30.29.30">
    <property type="entry name" value="Pleckstrin-homology domain (PH domain)/Phosphotyrosine-binding domain (PTB)"/>
    <property type="match status" value="1"/>
</dbReference>
<feature type="region of interest" description="Disordered" evidence="4">
    <location>
        <begin position="111"/>
        <end position="212"/>
    </location>
</feature>
<dbReference type="InterPro" id="IPR045258">
    <property type="entry name" value="ACAP1/2/3-like"/>
</dbReference>
<accession>A0A1Y1IND6</accession>
<dbReference type="OMA" id="AWDRTIC"/>
<name>A0A1Y1IND6_KLENI</name>
<feature type="compositionally biased region" description="Polar residues" evidence="4">
    <location>
        <begin position="265"/>
        <end position="281"/>
    </location>
</feature>
<gene>
    <name evidence="6" type="ORF">KFL_006220050</name>
</gene>
<proteinExistence type="predicted"/>
<protein>
    <recommendedName>
        <fullName evidence="5">PH domain-containing protein</fullName>
    </recommendedName>
</protein>
<feature type="region of interest" description="Disordered" evidence="4">
    <location>
        <begin position="226"/>
        <end position="329"/>
    </location>
</feature>
<dbReference type="STRING" id="105231.A0A1Y1IND6"/>
<evidence type="ECO:0000256" key="1">
    <source>
        <dbReference type="ARBA" id="ARBA00022723"/>
    </source>
</evidence>
<dbReference type="Pfam" id="PF00169">
    <property type="entry name" value="PH"/>
    <property type="match status" value="1"/>
</dbReference>
<evidence type="ECO:0000259" key="5">
    <source>
        <dbReference type="PROSITE" id="PS50003"/>
    </source>
</evidence>
<sequence length="615" mass="66384">MKEGYLLKRSDTLKRWRKRWFRLDNKNGRLLYKESKDDKVLKGYFPLVDVSVGPLQSPSRHVDYFCFYVRSSSVSLVLAAESVDVANRWMECIAVAAASASLKASAWRNSSVPETSPVLQRGASRAPDLGRGQSAQLTQSPVPQSPLGTRASTRSECVLATNPRATPLSSQQKPQEDAGMAQQLSQPAHVLQRNDSSGDSSTVVEASPQVVPTSLRELDMDIASWLPGSVPDDSSLETPFETPLSSGETSPATPPPLLPTSGSLEQATGASVNCEGHQQTSAEERTEPREVLREVRVVIHPDPPEASPLNRRTSFQSGETTDPGPVDHSLFQSLDAACPGIALARETSGESDVGTADEDSFQFHAPHASSSSSTDYGRHIGPPFGWANATPRFASQRSTPRARPQSFFPSPRKPGPKQGQLGRGAGPAVSGRSGLGSGPPSSSADLHKLSKSQLISMLQMARDAAAAKEEQLALMQSVAQIDARELAKAMKQAEESAAQAQAALARHQEQARKEAGEQLAKAAVASEIEVRQVKEELAGLKRELDGERANRERLQNEVRELEAELLKHARSAALSAAQCKELKKHEARCKDLEARLASLSTQVHGTETALLKPFW</sequence>
<dbReference type="AlphaFoldDB" id="A0A1Y1IND6"/>
<feature type="compositionally biased region" description="Polar residues" evidence="4">
    <location>
        <begin position="163"/>
        <end position="173"/>
    </location>
</feature>
<dbReference type="GO" id="GO:0046872">
    <property type="term" value="F:metal ion binding"/>
    <property type="evidence" value="ECO:0007669"/>
    <property type="project" value="UniProtKB-KW"/>
</dbReference>
<dbReference type="InterPro" id="IPR011993">
    <property type="entry name" value="PH-like_dom_sf"/>
</dbReference>
<keyword evidence="3" id="KW-0175">Coiled coil</keyword>
<evidence type="ECO:0000256" key="3">
    <source>
        <dbReference type="SAM" id="Coils"/>
    </source>
</evidence>
<dbReference type="SMART" id="SM00233">
    <property type="entry name" value="PH"/>
    <property type="match status" value="1"/>
</dbReference>
<dbReference type="CDD" id="cd00821">
    <property type="entry name" value="PH"/>
    <property type="match status" value="1"/>
</dbReference>
<dbReference type="Proteomes" id="UP000054558">
    <property type="component" value="Unassembled WGS sequence"/>
</dbReference>
<feature type="compositionally biased region" description="Polar residues" evidence="4">
    <location>
        <begin position="193"/>
        <end position="204"/>
    </location>
</feature>